<evidence type="ECO:0000256" key="2">
    <source>
        <dbReference type="PROSITE-ProRule" id="PRU00708"/>
    </source>
</evidence>
<dbReference type="GO" id="GO:0003723">
    <property type="term" value="F:RNA binding"/>
    <property type="evidence" value="ECO:0007669"/>
    <property type="project" value="InterPro"/>
</dbReference>
<feature type="repeat" description="PPR" evidence="2">
    <location>
        <begin position="257"/>
        <end position="291"/>
    </location>
</feature>
<comment type="caution">
    <text evidence="3">The sequence shown here is derived from an EMBL/GenBank/DDBJ whole genome shotgun (WGS) entry which is preliminary data.</text>
</comment>
<dbReference type="FunCoup" id="A0A200R3N2">
    <property type="interactions" value="484"/>
</dbReference>
<dbReference type="SUPFAM" id="SSF48452">
    <property type="entry name" value="TPR-like"/>
    <property type="match status" value="1"/>
</dbReference>
<accession>A0A200R3N2</accession>
<keyword evidence="1" id="KW-0677">Repeat</keyword>
<sequence>MVVCLSSCTTDSLPRTTNNNNIIVNNNKNNPFLLTSSRGRRFDSREALLFLRRGNTSFKQLKQIHAQIIRNGLHDHFLLTKLLLRLCFPPPPPPSSSSSSSHFFNRMEYATSLFLFHQTQNPPTTFTWNLMIRSHTLNGTSHQALLIYHLMIHRDVLPDNFTFPFVIKACLVSSAPILQGKEVHSRAIKTGFSSDIFVQNTLMDFYFKCGDPVYGRKVFDNMLTRTIVSWTTMLVGLISCGELEAARDVFELMPDRNVVSWTAMISGYARNKQPQEAFELFRRMQLDNVMPNEYTLVSLLVACTELGSLKLGCWIHDFAHKNGFELGVFLGTALIDMYSKCGSLEDARKVFDKMPIKSTVTWNSMITSLGVHGRGDEALRLFREMEKANVEPDAITFVGVLCACLNGGLVDEGCRYFRYMRDRYGITPIMDHYVCMIELLGRAGMLDEAYQLVNIMQVKPNDDIWEALLRASFF</sequence>
<dbReference type="AlphaFoldDB" id="A0A200R3N2"/>
<dbReference type="PANTHER" id="PTHR47926">
    <property type="entry name" value="PENTATRICOPEPTIDE REPEAT-CONTAINING PROTEIN"/>
    <property type="match status" value="1"/>
</dbReference>
<dbReference type="GO" id="GO:0009451">
    <property type="term" value="P:RNA modification"/>
    <property type="evidence" value="ECO:0007669"/>
    <property type="project" value="InterPro"/>
</dbReference>
<evidence type="ECO:0000313" key="4">
    <source>
        <dbReference type="Proteomes" id="UP000195402"/>
    </source>
</evidence>
<dbReference type="PROSITE" id="PS51375">
    <property type="entry name" value="PPR"/>
    <property type="match status" value="4"/>
</dbReference>
<protein>
    <submittedName>
        <fullName evidence="3">Pentatricopeptide repeat</fullName>
    </submittedName>
</protein>
<dbReference type="EMBL" id="MVGT01000438">
    <property type="protein sequence ID" value="OVA17321.1"/>
    <property type="molecule type" value="Genomic_DNA"/>
</dbReference>
<dbReference type="FunFam" id="1.25.40.10:FF:000348">
    <property type="entry name" value="Pentatricopeptide repeat-containing protein chloroplastic"/>
    <property type="match status" value="1"/>
</dbReference>
<name>A0A200R3N2_MACCD</name>
<dbReference type="OMA" id="FFQNTLM"/>
<dbReference type="FunFam" id="1.25.40.10:FF:000090">
    <property type="entry name" value="Pentatricopeptide repeat-containing protein, chloroplastic"/>
    <property type="match status" value="1"/>
</dbReference>
<dbReference type="Pfam" id="PF13041">
    <property type="entry name" value="PPR_2"/>
    <property type="match status" value="2"/>
</dbReference>
<dbReference type="STRING" id="56857.A0A200R3N2"/>
<dbReference type="InterPro" id="IPR011990">
    <property type="entry name" value="TPR-like_helical_dom_sf"/>
</dbReference>
<feature type="repeat" description="PPR" evidence="2">
    <location>
        <begin position="226"/>
        <end position="256"/>
    </location>
</feature>
<gene>
    <name evidence="3" type="ORF">BVC80_1837g126</name>
</gene>
<organism evidence="3 4">
    <name type="scientific">Macleaya cordata</name>
    <name type="common">Five-seeded plume-poppy</name>
    <name type="synonym">Bocconia cordata</name>
    <dbReference type="NCBI Taxonomy" id="56857"/>
    <lineage>
        <taxon>Eukaryota</taxon>
        <taxon>Viridiplantae</taxon>
        <taxon>Streptophyta</taxon>
        <taxon>Embryophyta</taxon>
        <taxon>Tracheophyta</taxon>
        <taxon>Spermatophyta</taxon>
        <taxon>Magnoliopsida</taxon>
        <taxon>Ranunculales</taxon>
        <taxon>Papaveraceae</taxon>
        <taxon>Papaveroideae</taxon>
        <taxon>Macleaya</taxon>
    </lineage>
</organism>
<dbReference type="Proteomes" id="UP000195402">
    <property type="component" value="Unassembled WGS sequence"/>
</dbReference>
<evidence type="ECO:0000313" key="3">
    <source>
        <dbReference type="EMBL" id="OVA17321.1"/>
    </source>
</evidence>
<keyword evidence="4" id="KW-1185">Reference proteome</keyword>
<dbReference type="InterPro" id="IPR002885">
    <property type="entry name" value="PPR_rpt"/>
</dbReference>
<dbReference type="PANTHER" id="PTHR47926:SF359">
    <property type="entry name" value="PENTACOTRIPEPTIDE-REPEAT REGION OF PRORP DOMAIN-CONTAINING PROTEIN"/>
    <property type="match status" value="1"/>
</dbReference>
<dbReference type="NCBIfam" id="TIGR00756">
    <property type="entry name" value="PPR"/>
    <property type="match status" value="5"/>
</dbReference>
<feature type="repeat" description="PPR" evidence="2">
    <location>
        <begin position="358"/>
        <end position="392"/>
    </location>
</feature>
<dbReference type="InParanoid" id="A0A200R3N2"/>
<evidence type="ECO:0000256" key="1">
    <source>
        <dbReference type="ARBA" id="ARBA00022737"/>
    </source>
</evidence>
<feature type="repeat" description="PPR" evidence="2">
    <location>
        <begin position="124"/>
        <end position="158"/>
    </location>
</feature>
<dbReference type="OrthoDB" id="185373at2759"/>
<dbReference type="InterPro" id="IPR046960">
    <property type="entry name" value="PPR_At4g14850-like_plant"/>
</dbReference>
<reference evidence="3 4" key="1">
    <citation type="journal article" date="2017" name="Mol. Plant">
        <title>The Genome of Medicinal Plant Macleaya cordata Provides New Insights into Benzylisoquinoline Alkaloids Metabolism.</title>
        <authorList>
            <person name="Liu X."/>
            <person name="Liu Y."/>
            <person name="Huang P."/>
            <person name="Ma Y."/>
            <person name="Qing Z."/>
            <person name="Tang Q."/>
            <person name="Cao H."/>
            <person name="Cheng P."/>
            <person name="Zheng Y."/>
            <person name="Yuan Z."/>
            <person name="Zhou Y."/>
            <person name="Liu J."/>
            <person name="Tang Z."/>
            <person name="Zhuo Y."/>
            <person name="Zhang Y."/>
            <person name="Yu L."/>
            <person name="Huang J."/>
            <person name="Yang P."/>
            <person name="Peng Q."/>
            <person name="Zhang J."/>
            <person name="Jiang W."/>
            <person name="Zhang Z."/>
            <person name="Lin K."/>
            <person name="Ro D.K."/>
            <person name="Chen X."/>
            <person name="Xiong X."/>
            <person name="Shang Y."/>
            <person name="Huang S."/>
            <person name="Zeng J."/>
        </authorList>
    </citation>
    <scope>NUCLEOTIDE SEQUENCE [LARGE SCALE GENOMIC DNA]</scope>
    <source>
        <strain evidence="4">cv. BLH2017</strain>
        <tissue evidence="3">Root</tissue>
    </source>
</reference>
<dbReference type="Gene3D" id="1.25.40.10">
    <property type="entry name" value="Tetratricopeptide repeat domain"/>
    <property type="match status" value="4"/>
</dbReference>
<dbReference type="Pfam" id="PF01535">
    <property type="entry name" value="PPR"/>
    <property type="match status" value="4"/>
</dbReference>
<proteinExistence type="predicted"/>